<accession>A0AAF1BIE8</accession>
<dbReference type="AlphaFoldDB" id="A0AAF1BIE8"/>
<feature type="region of interest" description="Disordered" evidence="1">
    <location>
        <begin position="1"/>
        <end position="20"/>
    </location>
</feature>
<evidence type="ECO:0000313" key="3">
    <source>
        <dbReference type="EMBL" id="WOO77069.1"/>
    </source>
</evidence>
<keyword evidence="2" id="KW-1133">Transmembrane helix</keyword>
<evidence type="ECO:0000256" key="2">
    <source>
        <dbReference type="SAM" id="Phobius"/>
    </source>
</evidence>
<keyword evidence="2" id="KW-0472">Membrane</keyword>
<dbReference type="Proteomes" id="UP000827549">
    <property type="component" value="Chromosome 1"/>
</dbReference>
<keyword evidence="4" id="KW-1185">Reference proteome</keyword>
<feature type="region of interest" description="Disordered" evidence="1">
    <location>
        <begin position="183"/>
        <end position="245"/>
    </location>
</feature>
<name>A0AAF1BIE8_9TREE</name>
<dbReference type="EMBL" id="CP086714">
    <property type="protein sequence ID" value="WOO77069.1"/>
    <property type="molecule type" value="Genomic_DNA"/>
</dbReference>
<evidence type="ECO:0000256" key="1">
    <source>
        <dbReference type="SAM" id="MobiDB-lite"/>
    </source>
</evidence>
<dbReference type="RefSeq" id="XP_062623101.1">
    <property type="nucleotide sequence ID" value="XM_062767117.1"/>
</dbReference>
<proteinExistence type="predicted"/>
<evidence type="ECO:0000313" key="4">
    <source>
        <dbReference type="Proteomes" id="UP000827549"/>
    </source>
</evidence>
<gene>
    <name evidence="3" type="ORF">LOC62_01G000665</name>
</gene>
<feature type="transmembrane region" description="Helical" evidence="2">
    <location>
        <begin position="126"/>
        <end position="149"/>
    </location>
</feature>
<evidence type="ECO:0008006" key="5">
    <source>
        <dbReference type="Google" id="ProtNLM"/>
    </source>
</evidence>
<organism evidence="3 4">
    <name type="scientific">Vanrija pseudolonga</name>
    <dbReference type="NCBI Taxonomy" id="143232"/>
    <lineage>
        <taxon>Eukaryota</taxon>
        <taxon>Fungi</taxon>
        <taxon>Dikarya</taxon>
        <taxon>Basidiomycota</taxon>
        <taxon>Agaricomycotina</taxon>
        <taxon>Tremellomycetes</taxon>
        <taxon>Trichosporonales</taxon>
        <taxon>Trichosporonaceae</taxon>
        <taxon>Vanrija</taxon>
    </lineage>
</organism>
<feature type="compositionally biased region" description="Basic and acidic residues" evidence="1">
    <location>
        <begin position="185"/>
        <end position="197"/>
    </location>
</feature>
<reference evidence="3" key="1">
    <citation type="submission" date="2023-10" db="EMBL/GenBank/DDBJ databases">
        <authorList>
            <person name="Noh H."/>
        </authorList>
    </citation>
    <scope>NUCLEOTIDE SEQUENCE</scope>
    <source>
        <strain evidence="3">DUCC4014</strain>
    </source>
</reference>
<keyword evidence="2" id="KW-0812">Transmembrane</keyword>
<sequence length="245" mass="25907">MSANTTNTTSTTAPAVSSASAAAPQPSLSINYTVPNSEYGRQCAHNVVTYAGTFPPFEVSIMDHNTSIKTWGDLRSQRGTLQYTSPKKGGIYYLVLKDSRNATATSRPPLYVIEGGNCGSGPDKGVLAGAISGAIVGALFVAAVLYLGWNRLQKRKAEHDLAARQARATADLRAGLAAQALRPNPGREEAGVVRVQEEGEDVAPAYDEEGKPPLYQEEGDGGPGEGEHTPISTPVPTTYPPRRPQ</sequence>
<protein>
    <recommendedName>
        <fullName evidence="5">Mid2 domain-containing protein</fullName>
    </recommendedName>
</protein>
<dbReference type="GeneID" id="87803923"/>